<dbReference type="Proteomes" id="UP000003416">
    <property type="component" value="Unassembled WGS sequence"/>
</dbReference>
<gene>
    <name evidence="1" type="ORF">HMPREF9446_00195</name>
</gene>
<keyword evidence="2" id="KW-1185">Reference proteome</keyword>
<sequence length="48" mass="5798">MSFCKQKDYSSYQNKQNHPYLLLHSYYKTAIKQPFSHPKIDISQEMMV</sequence>
<organism evidence="1 2">
    <name type="scientific">Bacteroides fluxus YIT 12057</name>
    <dbReference type="NCBI Taxonomy" id="763034"/>
    <lineage>
        <taxon>Bacteria</taxon>
        <taxon>Pseudomonadati</taxon>
        <taxon>Bacteroidota</taxon>
        <taxon>Bacteroidia</taxon>
        <taxon>Bacteroidales</taxon>
        <taxon>Bacteroidaceae</taxon>
        <taxon>Bacteroides</taxon>
    </lineage>
</organism>
<name>F3PNA9_9BACE</name>
<evidence type="ECO:0000313" key="1">
    <source>
        <dbReference type="EMBL" id="EGF59648.1"/>
    </source>
</evidence>
<dbReference type="EMBL" id="AFBN01000005">
    <property type="protein sequence ID" value="EGF59648.1"/>
    <property type="molecule type" value="Genomic_DNA"/>
</dbReference>
<dbReference type="HOGENOM" id="CLU_3149428_0_0_10"/>
<comment type="caution">
    <text evidence="1">The sequence shown here is derived from an EMBL/GenBank/DDBJ whole genome shotgun (WGS) entry which is preliminary data.</text>
</comment>
<evidence type="ECO:0000313" key="2">
    <source>
        <dbReference type="Proteomes" id="UP000003416"/>
    </source>
</evidence>
<protein>
    <submittedName>
        <fullName evidence="1">Uncharacterized protein</fullName>
    </submittedName>
</protein>
<reference evidence="1 2" key="1">
    <citation type="submission" date="2011-02" db="EMBL/GenBank/DDBJ databases">
        <authorList>
            <person name="Weinstock G."/>
            <person name="Sodergren E."/>
            <person name="Clifton S."/>
            <person name="Fulton L."/>
            <person name="Fulton B."/>
            <person name="Courtney L."/>
            <person name="Fronick C."/>
            <person name="Harrison M."/>
            <person name="Strong C."/>
            <person name="Farmer C."/>
            <person name="Delahaunty K."/>
            <person name="Markovic C."/>
            <person name="Hall O."/>
            <person name="Minx P."/>
            <person name="Tomlinson C."/>
            <person name="Mitreva M."/>
            <person name="Hou S."/>
            <person name="Chen J."/>
            <person name="Wollam A."/>
            <person name="Pepin K.H."/>
            <person name="Johnson M."/>
            <person name="Bhonagiri V."/>
            <person name="Zhang X."/>
            <person name="Suruliraj S."/>
            <person name="Warren W."/>
            <person name="Chinwalla A."/>
            <person name="Mardis E.R."/>
            <person name="Wilson R.K."/>
        </authorList>
    </citation>
    <scope>NUCLEOTIDE SEQUENCE [LARGE SCALE GENOMIC DNA]</scope>
    <source>
        <strain evidence="1 2">YIT 12057</strain>
    </source>
</reference>
<dbReference type="AlphaFoldDB" id="F3PNA9"/>
<dbReference type="STRING" id="763034.HMPREF9446_00195"/>
<accession>F3PNA9</accession>
<proteinExistence type="predicted"/>